<feature type="transmembrane region" description="Helical" evidence="5">
    <location>
        <begin position="6"/>
        <end position="26"/>
    </location>
</feature>
<comment type="catalytic activity">
    <reaction evidence="4">
        <text>2 GTP = 3',3'-c-di-GMP + 2 diphosphate</text>
        <dbReference type="Rhea" id="RHEA:24898"/>
        <dbReference type="ChEBI" id="CHEBI:33019"/>
        <dbReference type="ChEBI" id="CHEBI:37565"/>
        <dbReference type="ChEBI" id="CHEBI:58805"/>
        <dbReference type="EC" id="2.7.7.65"/>
    </reaction>
</comment>
<dbReference type="InterPro" id="IPR043128">
    <property type="entry name" value="Rev_trsase/Diguanyl_cyclase"/>
</dbReference>
<dbReference type="NCBIfam" id="TIGR00254">
    <property type="entry name" value="GGDEF"/>
    <property type="match status" value="1"/>
</dbReference>
<dbReference type="EC" id="2.7.7.65" evidence="3"/>
<name>A0A4P7YBW8_PSEVE</name>
<dbReference type="PROSITE" id="PS50887">
    <property type="entry name" value="GGDEF"/>
    <property type="match status" value="1"/>
</dbReference>
<comment type="subcellular location">
    <subcellularLocation>
        <location evidence="2">Cell inner membrane</location>
    </subcellularLocation>
</comment>
<dbReference type="EMBL" id="CP039631">
    <property type="protein sequence ID" value="QCG68233.1"/>
    <property type="molecule type" value="Genomic_DNA"/>
</dbReference>
<keyword evidence="5" id="KW-0812">Transmembrane</keyword>
<keyword evidence="5" id="KW-1133">Transmembrane helix</keyword>
<dbReference type="AlphaFoldDB" id="A0A4P7YBW8"/>
<evidence type="ECO:0000256" key="4">
    <source>
        <dbReference type="ARBA" id="ARBA00034247"/>
    </source>
</evidence>
<sequence length="407" mass="44543">MEAGTVFTSVALMMFANGVVLAVVARDMLPTLRPAARYWQLGTMLIAVGCAVFAFGASLPRTAMLTAANSLIAFGLTAYWAAVQLFNGVSPRLKQLLPAGIASFGVFWFSLVTPNFQVRVIVVTLAWAWIMVACMHMLLRREYRNASISRTILVGLFGLALAYAVLRAAIYATLGLRPDFAVETDASMLNLLSPIFMTLLPVVGTTAFLLMCFDNLRRQLETAASTDYLTNLPNRRTFAEHGVTRFIAAEQRGIGFAVAILDIDNFKQINDSYGHELGDKVLIYVASQLREVAGDSEIVARTGGEEFAVLVNCTEQFAAISVIERMRQKVEQTQFIVNNASVLVTVSAGFTVYCPGDKTFEDSLRRADQALYAAKANGRNRVEISGSLPVPEHNVRIIAQRTPYDAT</sequence>
<feature type="transmembrane region" description="Helical" evidence="5">
    <location>
        <begin position="118"/>
        <end position="139"/>
    </location>
</feature>
<feature type="transmembrane region" description="Helical" evidence="5">
    <location>
        <begin position="95"/>
        <end position="112"/>
    </location>
</feature>
<dbReference type="CDD" id="cd01949">
    <property type="entry name" value="GGDEF"/>
    <property type="match status" value="1"/>
</dbReference>
<dbReference type="Proteomes" id="UP000298274">
    <property type="component" value="Chromosome"/>
</dbReference>
<dbReference type="GO" id="GO:1902201">
    <property type="term" value="P:negative regulation of bacterial-type flagellum-dependent cell motility"/>
    <property type="evidence" value="ECO:0007669"/>
    <property type="project" value="TreeGrafter"/>
</dbReference>
<organism evidence="7 8">
    <name type="scientific">Pseudomonas veronii</name>
    <dbReference type="NCBI Taxonomy" id="76761"/>
    <lineage>
        <taxon>Bacteria</taxon>
        <taxon>Pseudomonadati</taxon>
        <taxon>Pseudomonadota</taxon>
        <taxon>Gammaproteobacteria</taxon>
        <taxon>Pseudomonadales</taxon>
        <taxon>Pseudomonadaceae</taxon>
        <taxon>Pseudomonas</taxon>
    </lineage>
</organism>
<keyword evidence="5" id="KW-0472">Membrane</keyword>
<reference evidence="8" key="1">
    <citation type="submission" date="2019-04" db="EMBL/GenBank/DDBJ databases">
        <title>Complete genome sequence of Pseudomonas veronii strain PVy, a versatile degrader capable of using multiple contaminants as sole carbon sources.</title>
        <authorList>
            <person name="Lopez-Echartea E."/>
            <person name="Ridl J."/>
            <person name="Pajer P."/>
            <person name="Strejcek M."/>
            <person name="Suman J."/>
            <person name="Uhlik O."/>
        </authorList>
    </citation>
    <scope>NUCLEOTIDE SEQUENCE [LARGE SCALE GENOMIC DNA]</scope>
    <source>
        <strain evidence="8">Pvy</strain>
    </source>
</reference>
<dbReference type="SMART" id="SM00267">
    <property type="entry name" value="GGDEF"/>
    <property type="match status" value="1"/>
</dbReference>
<accession>A0A4P7YBW8</accession>
<dbReference type="InterPro" id="IPR050469">
    <property type="entry name" value="Diguanylate_Cyclase"/>
</dbReference>
<dbReference type="SUPFAM" id="SSF55073">
    <property type="entry name" value="Nucleotide cyclase"/>
    <property type="match status" value="1"/>
</dbReference>
<evidence type="ECO:0000256" key="1">
    <source>
        <dbReference type="ARBA" id="ARBA00001946"/>
    </source>
</evidence>
<dbReference type="GO" id="GO:0005886">
    <property type="term" value="C:plasma membrane"/>
    <property type="evidence" value="ECO:0007669"/>
    <property type="project" value="UniProtKB-SubCell"/>
</dbReference>
<proteinExistence type="predicted"/>
<dbReference type="Gene3D" id="3.30.70.270">
    <property type="match status" value="1"/>
</dbReference>
<feature type="transmembrane region" description="Helical" evidence="5">
    <location>
        <begin position="38"/>
        <end position="57"/>
    </location>
</feature>
<comment type="cofactor">
    <cofactor evidence="1">
        <name>Mg(2+)</name>
        <dbReference type="ChEBI" id="CHEBI:18420"/>
    </cofactor>
</comment>
<dbReference type="InterPro" id="IPR029787">
    <property type="entry name" value="Nucleotide_cyclase"/>
</dbReference>
<dbReference type="InterPro" id="IPR000160">
    <property type="entry name" value="GGDEF_dom"/>
</dbReference>
<protein>
    <recommendedName>
        <fullName evidence="3">diguanylate cyclase</fullName>
        <ecNumber evidence="3">2.7.7.65</ecNumber>
    </recommendedName>
</protein>
<evidence type="ECO:0000259" key="6">
    <source>
        <dbReference type="PROSITE" id="PS50887"/>
    </source>
</evidence>
<dbReference type="PANTHER" id="PTHR45138:SF9">
    <property type="entry name" value="DIGUANYLATE CYCLASE DGCM-RELATED"/>
    <property type="match status" value="1"/>
</dbReference>
<feature type="transmembrane region" description="Helical" evidence="5">
    <location>
        <begin position="191"/>
        <end position="213"/>
    </location>
</feature>
<gene>
    <name evidence="7" type="ORF">E4167_30390</name>
</gene>
<feature type="transmembrane region" description="Helical" evidence="5">
    <location>
        <begin position="151"/>
        <end position="171"/>
    </location>
</feature>
<evidence type="ECO:0000313" key="8">
    <source>
        <dbReference type="Proteomes" id="UP000298274"/>
    </source>
</evidence>
<dbReference type="GO" id="GO:0052621">
    <property type="term" value="F:diguanylate cyclase activity"/>
    <property type="evidence" value="ECO:0007669"/>
    <property type="project" value="UniProtKB-EC"/>
</dbReference>
<evidence type="ECO:0000313" key="7">
    <source>
        <dbReference type="EMBL" id="QCG68233.1"/>
    </source>
</evidence>
<dbReference type="RefSeq" id="WP_046482634.1">
    <property type="nucleotide sequence ID" value="NZ_CP039631.3"/>
</dbReference>
<evidence type="ECO:0000256" key="3">
    <source>
        <dbReference type="ARBA" id="ARBA00012528"/>
    </source>
</evidence>
<feature type="domain" description="GGDEF" evidence="6">
    <location>
        <begin position="254"/>
        <end position="387"/>
    </location>
</feature>
<dbReference type="FunFam" id="3.30.70.270:FF:000001">
    <property type="entry name" value="Diguanylate cyclase domain protein"/>
    <property type="match status" value="1"/>
</dbReference>
<dbReference type="Pfam" id="PF00990">
    <property type="entry name" value="GGDEF"/>
    <property type="match status" value="1"/>
</dbReference>
<feature type="transmembrane region" description="Helical" evidence="5">
    <location>
        <begin position="63"/>
        <end position="83"/>
    </location>
</feature>
<dbReference type="PANTHER" id="PTHR45138">
    <property type="entry name" value="REGULATORY COMPONENTS OF SENSORY TRANSDUCTION SYSTEM"/>
    <property type="match status" value="1"/>
</dbReference>
<dbReference type="GO" id="GO:0043709">
    <property type="term" value="P:cell adhesion involved in single-species biofilm formation"/>
    <property type="evidence" value="ECO:0007669"/>
    <property type="project" value="TreeGrafter"/>
</dbReference>
<evidence type="ECO:0000256" key="2">
    <source>
        <dbReference type="ARBA" id="ARBA00004533"/>
    </source>
</evidence>
<evidence type="ECO:0000256" key="5">
    <source>
        <dbReference type="SAM" id="Phobius"/>
    </source>
</evidence>